<dbReference type="SUPFAM" id="SSF53335">
    <property type="entry name" value="S-adenosyl-L-methionine-dependent methyltransferases"/>
    <property type="match status" value="1"/>
</dbReference>
<reference evidence="5 6" key="1">
    <citation type="submission" date="2018-05" db="EMBL/GenBank/DDBJ databases">
        <title>Genomic Encyclopedia of Type Strains, Phase IV (KMG-IV): sequencing the most valuable type-strain genomes for metagenomic binning, comparative biology and taxonomic classification.</title>
        <authorList>
            <person name="Goeker M."/>
        </authorList>
    </citation>
    <scope>NUCLEOTIDE SEQUENCE [LARGE SCALE GENOMIC DNA]</scope>
    <source>
        <strain evidence="5 6">DSM 19792</strain>
    </source>
</reference>
<evidence type="ECO:0000313" key="5">
    <source>
        <dbReference type="EMBL" id="PXX42610.1"/>
    </source>
</evidence>
<dbReference type="AlphaFoldDB" id="A0A318J7G6"/>
<keyword evidence="1" id="KW-0597">Phosphoprotein</keyword>
<dbReference type="GO" id="GO:0032259">
    <property type="term" value="P:methylation"/>
    <property type="evidence" value="ECO:0007669"/>
    <property type="project" value="UniProtKB-KW"/>
</dbReference>
<keyword evidence="2 5" id="KW-0489">Methyltransferase</keyword>
<dbReference type="CDD" id="cd02440">
    <property type="entry name" value="AdoMet_MTases"/>
    <property type="match status" value="1"/>
</dbReference>
<keyword evidence="6" id="KW-1185">Reference proteome</keyword>
<evidence type="ECO:0000256" key="3">
    <source>
        <dbReference type="ARBA" id="ARBA00022679"/>
    </source>
</evidence>
<dbReference type="InterPro" id="IPR029063">
    <property type="entry name" value="SAM-dependent_MTases_sf"/>
</dbReference>
<proteinExistence type="predicted"/>
<dbReference type="PANTHER" id="PTHR32183:SF11">
    <property type="entry name" value="THIOL METHYLTRANSFERASE 2-RELATED"/>
    <property type="match status" value="1"/>
</dbReference>
<protein>
    <submittedName>
        <fullName evidence="5">Thiopurine S-methyltransferase</fullName>
    </submittedName>
</protein>
<evidence type="ECO:0000313" key="6">
    <source>
        <dbReference type="Proteomes" id="UP000247792"/>
    </source>
</evidence>
<comment type="caution">
    <text evidence="5">The sequence shown here is derived from an EMBL/GenBank/DDBJ whole genome shotgun (WGS) entry which is preliminary data.</text>
</comment>
<dbReference type="Pfam" id="PF05724">
    <property type="entry name" value="TPMT"/>
    <property type="match status" value="1"/>
</dbReference>
<organism evidence="5 6">
    <name type="scientific">Undibacterium pigrum</name>
    <dbReference type="NCBI Taxonomy" id="401470"/>
    <lineage>
        <taxon>Bacteria</taxon>
        <taxon>Pseudomonadati</taxon>
        <taxon>Pseudomonadota</taxon>
        <taxon>Betaproteobacteria</taxon>
        <taxon>Burkholderiales</taxon>
        <taxon>Oxalobacteraceae</taxon>
        <taxon>Undibacterium</taxon>
    </lineage>
</organism>
<dbReference type="Proteomes" id="UP000247792">
    <property type="component" value="Unassembled WGS sequence"/>
</dbReference>
<dbReference type="InterPro" id="IPR008854">
    <property type="entry name" value="TPMT"/>
</dbReference>
<sequence>MAYFLTRDPCDPQFWDERFEKYFTPWDKGNAPADLQAFLQTAAGPMNTLIPGCGNGYEAAFLAQAGWPVVAIDFSPAAVRSAQAAIGEWGRHVIEADFFAYTPAQPLDLIYERAFFCALPPAMRADIVKRWATLLPAGALLAGYFFFDDAPDASPKGPPFTIHSAAFAELMSPYFVLLEERAVSDSIPVFAGKEKWQVWRRL</sequence>
<keyword evidence="3 5" id="KW-0808">Transferase</keyword>
<dbReference type="EMBL" id="QJKB01000005">
    <property type="protein sequence ID" value="PXX42610.1"/>
    <property type="molecule type" value="Genomic_DNA"/>
</dbReference>
<gene>
    <name evidence="5" type="ORF">DFR42_105268</name>
</gene>
<dbReference type="Gene3D" id="3.40.50.150">
    <property type="entry name" value="Vaccinia Virus protein VP39"/>
    <property type="match status" value="1"/>
</dbReference>
<dbReference type="RefSeq" id="WP_110256147.1">
    <property type="nucleotide sequence ID" value="NZ_QJKB01000005.1"/>
</dbReference>
<keyword evidence="4" id="KW-0949">S-adenosyl-L-methionine</keyword>
<dbReference type="PANTHER" id="PTHR32183">
    <property type="match status" value="1"/>
</dbReference>
<name>A0A318J7G6_9BURK</name>
<accession>A0A318J7G6</accession>
<dbReference type="PROSITE" id="PS51585">
    <property type="entry name" value="SAM_MT_TPMT"/>
    <property type="match status" value="1"/>
</dbReference>
<evidence type="ECO:0000256" key="1">
    <source>
        <dbReference type="ARBA" id="ARBA00022553"/>
    </source>
</evidence>
<evidence type="ECO:0000256" key="2">
    <source>
        <dbReference type="ARBA" id="ARBA00022603"/>
    </source>
</evidence>
<dbReference type="OrthoDB" id="9778208at2"/>
<evidence type="ECO:0000256" key="4">
    <source>
        <dbReference type="ARBA" id="ARBA00022691"/>
    </source>
</evidence>
<dbReference type="GO" id="GO:0008757">
    <property type="term" value="F:S-adenosylmethionine-dependent methyltransferase activity"/>
    <property type="evidence" value="ECO:0007669"/>
    <property type="project" value="InterPro"/>
</dbReference>